<gene>
    <name evidence="2" type="ORF">B9Z19DRAFT_659844</name>
</gene>
<comment type="caution">
    <text evidence="2">The sequence shown here is derived from an EMBL/GenBank/DDBJ whole genome shotgun (WGS) entry which is preliminary data.</text>
</comment>
<feature type="region of interest" description="Disordered" evidence="1">
    <location>
        <begin position="16"/>
        <end position="41"/>
    </location>
</feature>
<name>A0A2T6ZAM0_TUBBO</name>
<reference evidence="2 3" key="1">
    <citation type="submission" date="2017-04" db="EMBL/GenBank/DDBJ databases">
        <title>Draft genome sequence of Tuber borchii Vittad., a whitish edible truffle.</title>
        <authorList>
            <consortium name="DOE Joint Genome Institute"/>
            <person name="Murat C."/>
            <person name="Kuo A."/>
            <person name="Barry K.W."/>
            <person name="Clum A."/>
            <person name="Dockter R.B."/>
            <person name="Fauchery L."/>
            <person name="Iotti M."/>
            <person name="Kohler A."/>
            <person name="Labutti K."/>
            <person name="Lindquist E.A."/>
            <person name="Lipzen A."/>
            <person name="Ohm R.A."/>
            <person name="Wang M."/>
            <person name="Grigoriev I.V."/>
            <person name="Zambonelli A."/>
            <person name="Martin F.M."/>
        </authorList>
    </citation>
    <scope>NUCLEOTIDE SEQUENCE [LARGE SCALE GENOMIC DNA]</scope>
    <source>
        <strain evidence="2 3">Tbo3840</strain>
    </source>
</reference>
<dbReference type="EMBL" id="NESQ01000512">
    <property type="protein sequence ID" value="PUU72538.1"/>
    <property type="molecule type" value="Genomic_DNA"/>
</dbReference>
<keyword evidence="3" id="KW-1185">Reference proteome</keyword>
<protein>
    <submittedName>
        <fullName evidence="2">Uncharacterized protein</fullName>
    </submittedName>
</protein>
<dbReference type="AlphaFoldDB" id="A0A2T6ZAM0"/>
<accession>A0A2T6ZAM0</accession>
<sequence length="311" mass="34608">MQSLSQMFSLSEFMTRTARSSKRSGLPVRPPSGSPSEPRTSIVHEGALIAGVMKVTVRLRGDFGGMVHTTSVTFHAFDGLGRQIDAALNRHFGAGAVGIASPTGKVITEDYQLYQLRYPGYSYTFCNVVYDRGYENQHPPITIPSQRILLEVADDDIAIDGGERIRYVNPAFNYSTTYMDHAGLSVTKPEQHEYQKQLAIQRGDYYVPHSELPSYECVPPRKLGRGVGDACFACVCCRSWIAHFLEEYGGQALETMASRGPSNSRSARRRVLASHRVMYGHDRPLRARDFDGLSLEQRRTLVRARGNAIAV</sequence>
<dbReference type="Proteomes" id="UP000244722">
    <property type="component" value="Unassembled WGS sequence"/>
</dbReference>
<organism evidence="2 3">
    <name type="scientific">Tuber borchii</name>
    <name type="common">White truffle</name>
    <dbReference type="NCBI Taxonomy" id="42251"/>
    <lineage>
        <taxon>Eukaryota</taxon>
        <taxon>Fungi</taxon>
        <taxon>Dikarya</taxon>
        <taxon>Ascomycota</taxon>
        <taxon>Pezizomycotina</taxon>
        <taxon>Pezizomycetes</taxon>
        <taxon>Pezizales</taxon>
        <taxon>Tuberaceae</taxon>
        <taxon>Tuber</taxon>
    </lineage>
</organism>
<dbReference type="OrthoDB" id="5351958at2759"/>
<evidence type="ECO:0000313" key="2">
    <source>
        <dbReference type="EMBL" id="PUU72538.1"/>
    </source>
</evidence>
<evidence type="ECO:0000313" key="3">
    <source>
        <dbReference type="Proteomes" id="UP000244722"/>
    </source>
</evidence>
<proteinExistence type="predicted"/>
<evidence type="ECO:0000256" key="1">
    <source>
        <dbReference type="SAM" id="MobiDB-lite"/>
    </source>
</evidence>